<keyword evidence="2" id="KW-1133">Transmembrane helix</keyword>
<reference evidence="3" key="1">
    <citation type="submission" date="2021-02" db="EMBL/GenBank/DDBJ databases">
        <authorList>
            <person name="Dougan E. K."/>
            <person name="Rhodes N."/>
            <person name="Thang M."/>
            <person name="Chan C."/>
        </authorList>
    </citation>
    <scope>NUCLEOTIDE SEQUENCE</scope>
</reference>
<dbReference type="Proteomes" id="UP000649617">
    <property type="component" value="Unassembled WGS sequence"/>
</dbReference>
<feature type="transmembrane region" description="Helical" evidence="2">
    <location>
        <begin position="42"/>
        <end position="61"/>
    </location>
</feature>
<feature type="region of interest" description="Disordered" evidence="1">
    <location>
        <begin position="303"/>
        <end position="328"/>
    </location>
</feature>
<proteinExistence type="predicted"/>
<dbReference type="EMBL" id="CAJNIZ010003803">
    <property type="protein sequence ID" value="CAE7226108.1"/>
    <property type="molecule type" value="Genomic_DNA"/>
</dbReference>
<evidence type="ECO:0000256" key="2">
    <source>
        <dbReference type="SAM" id="Phobius"/>
    </source>
</evidence>
<dbReference type="AlphaFoldDB" id="A0A812KEM3"/>
<organism evidence="3 4">
    <name type="scientific">Symbiodinium pilosum</name>
    <name type="common">Dinoflagellate</name>
    <dbReference type="NCBI Taxonomy" id="2952"/>
    <lineage>
        <taxon>Eukaryota</taxon>
        <taxon>Sar</taxon>
        <taxon>Alveolata</taxon>
        <taxon>Dinophyceae</taxon>
        <taxon>Suessiales</taxon>
        <taxon>Symbiodiniaceae</taxon>
        <taxon>Symbiodinium</taxon>
    </lineage>
</organism>
<evidence type="ECO:0000313" key="3">
    <source>
        <dbReference type="EMBL" id="CAE7226108.1"/>
    </source>
</evidence>
<feature type="region of interest" description="Disordered" evidence="1">
    <location>
        <begin position="1"/>
        <end position="26"/>
    </location>
</feature>
<evidence type="ECO:0000313" key="4">
    <source>
        <dbReference type="Proteomes" id="UP000649617"/>
    </source>
</evidence>
<protein>
    <submittedName>
        <fullName evidence="3">Uncharacterized protein</fullName>
    </submittedName>
</protein>
<dbReference type="OrthoDB" id="408396at2759"/>
<evidence type="ECO:0000256" key="1">
    <source>
        <dbReference type="SAM" id="MobiDB-lite"/>
    </source>
</evidence>
<keyword evidence="4" id="KW-1185">Reference proteome</keyword>
<name>A0A812KEM3_SYMPI</name>
<sequence length="328" mass="34263">MYALQPMNEQERLVGEDPELADDASDRESQQQVQICRAVRHGLLAVAVFGFIGLACLHLSGSQALKSSVADPQVKAGIYGNGAWGAQPAAQTQAAPTAAVATPAVAVPAVAAPVTAAPVAAPAIEIVTTEPEHAVINKQINSVNELTGGTGVSKIVSAQSANNPLAPSENLADGNECSDDEEEFQGMCYKQCAILTNGEMTKRVSAFECSKEAGFMGVFKGKTEGFPMPCQGFDVAGDEAGGGCPHKKGACLKDEELYLGKCFKKCSSLTGNKYMIRTGAETCCSSENVFACMSPTNTKFSPDFNVGGGMSSKESQPHSPEVKLTEAR</sequence>
<comment type="caution">
    <text evidence="3">The sequence shown here is derived from an EMBL/GenBank/DDBJ whole genome shotgun (WGS) entry which is preliminary data.</text>
</comment>
<keyword evidence="2" id="KW-0812">Transmembrane</keyword>
<gene>
    <name evidence="3" type="ORF">SPIL2461_LOCUS3206</name>
</gene>
<accession>A0A812KEM3</accession>
<keyword evidence="2" id="KW-0472">Membrane</keyword>